<proteinExistence type="inferred from homology"/>
<dbReference type="GO" id="GO:0043190">
    <property type="term" value="C:ATP-binding cassette (ABC) transporter complex"/>
    <property type="evidence" value="ECO:0007669"/>
    <property type="project" value="InterPro"/>
</dbReference>
<dbReference type="PROSITE" id="PS01040">
    <property type="entry name" value="SBP_BACTERIAL_5"/>
    <property type="match status" value="1"/>
</dbReference>
<evidence type="ECO:0000256" key="5">
    <source>
        <dbReference type="SAM" id="SignalP"/>
    </source>
</evidence>
<dbReference type="GO" id="GO:0042597">
    <property type="term" value="C:periplasmic space"/>
    <property type="evidence" value="ECO:0007669"/>
    <property type="project" value="UniProtKB-ARBA"/>
</dbReference>
<keyword evidence="8" id="KW-1185">Reference proteome</keyword>
<dbReference type="Gene3D" id="3.40.190.10">
    <property type="entry name" value="Periplasmic binding protein-like II"/>
    <property type="match status" value="1"/>
</dbReference>
<dbReference type="CDD" id="cd08494">
    <property type="entry name" value="PBP2_NikA_DppA_OppA_like_6"/>
    <property type="match status" value="1"/>
</dbReference>
<evidence type="ECO:0000256" key="2">
    <source>
        <dbReference type="ARBA" id="ARBA00005695"/>
    </source>
</evidence>
<organism evidence="7 8">
    <name type="scientific">Nakamurella aerolata</name>
    <dbReference type="NCBI Taxonomy" id="1656892"/>
    <lineage>
        <taxon>Bacteria</taxon>
        <taxon>Bacillati</taxon>
        <taxon>Actinomycetota</taxon>
        <taxon>Actinomycetes</taxon>
        <taxon>Nakamurellales</taxon>
        <taxon>Nakamurellaceae</taxon>
        <taxon>Nakamurella</taxon>
    </lineage>
</organism>
<evidence type="ECO:0000313" key="7">
    <source>
        <dbReference type="EMBL" id="NNG34337.1"/>
    </source>
</evidence>
<feature type="region of interest" description="Disordered" evidence="4">
    <location>
        <begin position="37"/>
        <end position="95"/>
    </location>
</feature>
<dbReference type="Gene3D" id="3.90.76.10">
    <property type="entry name" value="Dipeptide-binding Protein, Domain 1"/>
    <property type="match status" value="1"/>
</dbReference>
<dbReference type="PANTHER" id="PTHR30290:SF38">
    <property type="entry name" value="D,D-DIPEPTIDE-BINDING PERIPLASMIC PROTEIN DDPA-RELATED"/>
    <property type="match status" value="1"/>
</dbReference>
<evidence type="ECO:0000313" key="8">
    <source>
        <dbReference type="Proteomes" id="UP000562984"/>
    </source>
</evidence>
<evidence type="ECO:0000256" key="4">
    <source>
        <dbReference type="SAM" id="MobiDB-lite"/>
    </source>
</evidence>
<dbReference type="PROSITE" id="PS51257">
    <property type="entry name" value="PROKAR_LIPOPROTEIN"/>
    <property type="match status" value="1"/>
</dbReference>
<sequence>MNRHESSPPAATPRRRRLRFAAGALAAALVVTACGAGSSTQPASTAPATTATATTDGQATAGQASNGAGGGSVGSQPGAGASGSDGSAAPAPSGDPNATLNVGFVAAPASLDFTQDSGAAIPQALLYNVYETLVRMTPTGEIAPLLASKWTVSDDQKVYTFTLRDNAKFSNGAAFTAEDAVFSINRVKSDWAKTVAVAQGMSTVAKAEAVNPTTLRVTLTKPSQSWLFSMTTRIGAMFSRTGVAELATKAVGTGPYLVSANQPNVKLTLTRNPDYWGTKAGMQTVNFMYYKDPTAMNNAELSRAINVISSVQTPDQLDQFGDTAKYQIIEGTTTGEVLLSFNNSKAPLNNKNVRQAISYAIDRKGLLDTVWAGKGALIGSHAVPTDPWYTDLANTYPYDPAKAKELLGGKTYTLRLRVPNLPYATAAAPVIASQLQQVGITVKVDTLDFPADWLTQVFTNADYDMSIVNHVEPNDLATLWGNPEYYTRYDNPEVQKLLADGDAGTRDQMIADYRKATEILADDAAGVWLWAFPNLLVADVDVKGLAKNQVSESFDLTGVSVG</sequence>
<dbReference type="PROSITE" id="PS51318">
    <property type="entry name" value="TAT"/>
    <property type="match status" value="1"/>
</dbReference>
<feature type="compositionally biased region" description="Low complexity" evidence="4">
    <location>
        <begin position="37"/>
        <end position="66"/>
    </location>
</feature>
<name>A0A849A2N3_9ACTN</name>
<reference evidence="7 8" key="1">
    <citation type="submission" date="2020-05" db="EMBL/GenBank/DDBJ databases">
        <title>Nakamurella sp. DB0629 isolated from air conditioner.</title>
        <authorList>
            <person name="Kim D.H."/>
            <person name="Kim D.-U."/>
        </authorList>
    </citation>
    <scope>NUCLEOTIDE SEQUENCE [LARGE SCALE GENOMIC DNA]</scope>
    <source>
        <strain evidence="7 8">DB0629</strain>
    </source>
</reference>
<dbReference type="AlphaFoldDB" id="A0A849A2N3"/>
<dbReference type="InterPro" id="IPR030678">
    <property type="entry name" value="Peptide/Ni-bd"/>
</dbReference>
<dbReference type="Gene3D" id="3.10.105.10">
    <property type="entry name" value="Dipeptide-binding Protein, Domain 3"/>
    <property type="match status" value="1"/>
</dbReference>
<dbReference type="GO" id="GO:1904680">
    <property type="term" value="F:peptide transmembrane transporter activity"/>
    <property type="evidence" value="ECO:0007669"/>
    <property type="project" value="TreeGrafter"/>
</dbReference>
<comment type="caution">
    <text evidence="7">The sequence shown here is derived from an EMBL/GenBank/DDBJ whole genome shotgun (WGS) entry which is preliminary data.</text>
</comment>
<protein>
    <submittedName>
        <fullName evidence="7">ABC transporter substrate-binding protein</fullName>
    </submittedName>
</protein>
<evidence type="ECO:0000256" key="3">
    <source>
        <dbReference type="ARBA" id="ARBA00022729"/>
    </source>
</evidence>
<comment type="similarity">
    <text evidence="2">Belongs to the bacterial solute-binding protein 5 family.</text>
</comment>
<evidence type="ECO:0000259" key="6">
    <source>
        <dbReference type="Pfam" id="PF00496"/>
    </source>
</evidence>
<dbReference type="SUPFAM" id="SSF53850">
    <property type="entry name" value="Periplasmic binding protein-like II"/>
    <property type="match status" value="1"/>
</dbReference>
<dbReference type="InterPro" id="IPR039424">
    <property type="entry name" value="SBP_5"/>
</dbReference>
<dbReference type="PANTHER" id="PTHR30290">
    <property type="entry name" value="PERIPLASMIC BINDING COMPONENT OF ABC TRANSPORTER"/>
    <property type="match status" value="1"/>
</dbReference>
<dbReference type="RefSeq" id="WP_171197993.1">
    <property type="nucleotide sequence ID" value="NZ_JABEND010000001.1"/>
</dbReference>
<feature type="signal peptide" evidence="5">
    <location>
        <begin position="1"/>
        <end position="36"/>
    </location>
</feature>
<evidence type="ECO:0000256" key="1">
    <source>
        <dbReference type="ARBA" id="ARBA00004193"/>
    </source>
</evidence>
<dbReference type="GO" id="GO:0015833">
    <property type="term" value="P:peptide transport"/>
    <property type="evidence" value="ECO:0007669"/>
    <property type="project" value="TreeGrafter"/>
</dbReference>
<dbReference type="InterPro" id="IPR006311">
    <property type="entry name" value="TAT_signal"/>
</dbReference>
<dbReference type="InterPro" id="IPR000914">
    <property type="entry name" value="SBP_5_dom"/>
</dbReference>
<dbReference type="Pfam" id="PF00496">
    <property type="entry name" value="SBP_bac_5"/>
    <property type="match status" value="1"/>
</dbReference>
<gene>
    <name evidence="7" type="ORF">HKD39_01085</name>
</gene>
<feature type="chain" id="PRO_5039311869" evidence="5">
    <location>
        <begin position="37"/>
        <end position="562"/>
    </location>
</feature>
<accession>A0A849A2N3</accession>
<dbReference type="InterPro" id="IPR023765">
    <property type="entry name" value="SBP_5_CS"/>
</dbReference>
<comment type="subcellular location">
    <subcellularLocation>
        <location evidence="1">Cell membrane</location>
        <topology evidence="1">Lipid-anchor</topology>
    </subcellularLocation>
</comment>
<dbReference type="PIRSF" id="PIRSF002741">
    <property type="entry name" value="MppA"/>
    <property type="match status" value="1"/>
</dbReference>
<feature type="domain" description="Solute-binding protein family 5" evidence="6">
    <location>
        <begin position="141"/>
        <end position="470"/>
    </location>
</feature>
<keyword evidence="3 5" id="KW-0732">Signal</keyword>
<dbReference type="Proteomes" id="UP000562984">
    <property type="component" value="Unassembled WGS sequence"/>
</dbReference>
<feature type="compositionally biased region" description="Low complexity" evidence="4">
    <location>
        <begin position="74"/>
        <end position="94"/>
    </location>
</feature>
<dbReference type="EMBL" id="JABEND010000001">
    <property type="protein sequence ID" value="NNG34337.1"/>
    <property type="molecule type" value="Genomic_DNA"/>
</dbReference>